<dbReference type="InterPro" id="IPR036388">
    <property type="entry name" value="WH-like_DNA-bd_sf"/>
</dbReference>
<evidence type="ECO:0000259" key="1">
    <source>
        <dbReference type="PROSITE" id="PS50995"/>
    </source>
</evidence>
<dbReference type="PANTHER" id="PTHR33164:SF43">
    <property type="entry name" value="HTH-TYPE TRANSCRIPTIONAL REPRESSOR YETL"/>
    <property type="match status" value="1"/>
</dbReference>
<dbReference type="EMBL" id="BAABLX010000024">
    <property type="protein sequence ID" value="GAA4946224.1"/>
    <property type="molecule type" value="Genomic_DNA"/>
</dbReference>
<accession>A0AAV3U424</accession>
<keyword evidence="3" id="KW-1185">Reference proteome</keyword>
<dbReference type="Pfam" id="PF12802">
    <property type="entry name" value="MarR_2"/>
    <property type="match status" value="2"/>
</dbReference>
<evidence type="ECO:0000313" key="2">
    <source>
        <dbReference type="EMBL" id="GAA4946224.1"/>
    </source>
</evidence>
<proteinExistence type="predicted"/>
<protein>
    <recommendedName>
        <fullName evidence="1">HTH marR-type domain-containing protein</fullName>
    </recommendedName>
</protein>
<dbReference type="InterPro" id="IPR000835">
    <property type="entry name" value="HTH_MarR-typ"/>
</dbReference>
<dbReference type="InterPro" id="IPR011991">
    <property type="entry name" value="ArsR-like_HTH"/>
</dbReference>
<dbReference type="SUPFAM" id="SSF46785">
    <property type="entry name" value="Winged helix' DNA-binding domain"/>
    <property type="match status" value="2"/>
</dbReference>
<dbReference type="Proteomes" id="UP001409585">
    <property type="component" value="Unassembled WGS sequence"/>
</dbReference>
<feature type="domain" description="HTH marR-type" evidence="1">
    <location>
        <begin position="189"/>
        <end position="323"/>
    </location>
</feature>
<dbReference type="CDD" id="cd00090">
    <property type="entry name" value="HTH_ARSR"/>
    <property type="match status" value="1"/>
</dbReference>
<organism evidence="2 3">
    <name type="scientific">Halioxenophilus aromaticivorans</name>
    <dbReference type="NCBI Taxonomy" id="1306992"/>
    <lineage>
        <taxon>Bacteria</taxon>
        <taxon>Pseudomonadati</taxon>
        <taxon>Pseudomonadota</taxon>
        <taxon>Gammaproteobacteria</taxon>
        <taxon>Alteromonadales</taxon>
        <taxon>Alteromonadaceae</taxon>
        <taxon>Halioxenophilus</taxon>
    </lineage>
</organism>
<sequence>MVYYCPMANNNDQSSANVTPVLGIVPGNLAQGFATNLMVISHYFERETLARLQQSADYSKLSLEYVGYMALLAQRDCSPGELAAVLSVSKQACSKVIRELQDQGLIEKRKNPKDSRSSFISPSEKGLHLIRQGIAITLEIYNGLHKQLGSDAMQALNRALERVCEQLNLATAQLRRLPSTAVGEADIQPAQLNLFLPKLDKFIRGRAKQAVLDQGFTGLKDSFGPVLGMISREAKHIQFIAQVLGISKQAVAASAQELEAQGYIERQADSNDKRQTLLVLTAKGELLMQRSQENVSQTEADIRALLTEREFDALETGLEHMYLAVAKHYDSANVLREKIQQLSQMMIDELGMTGANALGQHLITITRGRS</sequence>
<comment type="caution">
    <text evidence="2">The sequence shown here is derived from an EMBL/GenBank/DDBJ whole genome shotgun (WGS) entry which is preliminary data.</text>
</comment>
<dbReference type="InterPro" id="IPR039422">
    <property type="entry name" value="MarR/SlyA-like"/>
</dbReference>
<name>A0AAV3U424_9ALTE</name>
<dbReference type="AlphaFoldDB" id="A0AAV3U424"/>
<dbReference type="SMART" id="SM00347">
    <property type="entry name" value="HTH_MARR"/>
    <property type="match status" value="2"/>
</dbReference>
<dbReference type="PROSITE" id="PS50995">
    <property type="entry name" value="HTH_MARR_2"/>
    <property type="match status" value="2"/>
</dbReference>
<evidence type="ECO:0000313" key="3">
    <source>
        <dbReference type="Proteomes" id="UP001409585"/>
    </source>
</evidence>
<dbReference type="InterPro" id="IPR036390">
    <property type="entry name" value="WH_DNA-bd_sf"/>
</dbReference>
<dbReference type="PANTHER" id="PTHR33164">
    <property type="entry name" value="TRANSCRIPTIONAL REGULATOR, MARR FAMILY"/>
    <property type="match status" value="1"/>
</dbReference>
<reference evidence="3" key="1">
    <citation type="journal article" date="2019" name="Int. J. Syst. Evol. Microbiol.">
        <title>The Global Catalogue of Microorganisms (GCM) 10K type strain sequencing project: providing services to taxonomists for standard genome sequencing and annotation.</title>
        <authorList>
            <consortium name="The Broad Institute Genomics Platform"/>
            <consortium name="The Broad Institute Genome Sequencing Center for Infectious Disease"/>
            <person name="Wu L."/>
            <person name="Ma J."/>
        </authorList>
    </citation>
    <scope>NUCLEOTIDE SEQUENCE [LARGE SCALE GENOMIC DNA]</scope>
    <source>
        <strain evidence="3">JCM 19134</strain>
    </source>
</reference>
<gene>
    <name evidence="2" type="ORF">GCM10025791_26960</name>
</gene>
<dbReference type="GO" id="GO:0006950">
    <property type="term" value="P:response to stress"/>
    <property type="evidence" value="ECO:0007669"/>
    <property type="project" value="TreeGrafter"/>
</dbReference>
<dbReference type="Gene3D" id="1.10.10.10">
    <property type="entry name" value="Winged helix-like DNA-binding domain superfamily/Winged helix DNA-binding domain"/>
    <property type="match status" value="2"/>
</dbReference>
<feature type="domain" description="HTH marR-type" evidence="1">
    <location>
        <begin position="30"/>
        <end position="165"/>
    </location>
</feature>
<dbReference type="GO" id="GO:0003700">
    <property type="term" value="F:DNA-binding transcription factor activity"/>
    <property type="evidence" value="ECO:0007669"/>
    <property type="project" value="InterPro"/>
</dbReference>